<dbReference type="PANTHER" id="PTHR38731:SF1">
    <property type="entry name" value="FECR PROTEIN DOMAIN-CONTAINING PROTEIN"/>
    <property type="match status" value="1"/>
</dbReference>
<dbReference type="SMART" id="SM00257">
    <property type="entry name" value="LysM"/>
    <property type="match status" value="1"/>
</dbReference>
<dbReference type="InterPro" id="IPR018392">
    <property type="entry name" value="LysM"/>
</dbReference>
<evidence type="ECO:0000259" key="1">
    <source>
        <dbReference type="PROSITE" id="PS51782"/>
    </source>
</evidence>
<dbReference type="Gene3D" id="2.60.40.10">
    <property type="entry name" value="Immunoglobulins"/>
    <property type="match status" value="3"/>
</dbReference>
<proteinExistence type="predicted"/>
<dbReference type="Pfam" id="PF04773">
    <property type="entry name" value="FecR"/>
    <property type="match status" value="1"/>
</dbReference>
<dbReference type="PIRSF" id="PIRSF029644">
    <property type="entry name" value="UCP029644"/>
    <property type="match status" value="1"/>
</dbReference>
<comment type="caution">
    <text evidence="2">The sequence shown here is derived from an EMBL/GenBank/DDBJ whole genome shotgun (WGS) entry which is preliminary data.</text>
</comment>
<dbReference type="InterPro" id="IPR006860">
    <property type="entry name" value="FecR"/>
</dbReference>
<dbReference type="EMBL" id="BSOA01000050">
    <property type="protein sequence ID" value="GLQ90749.1"/>
    <property type="molecule type" value="Genomic_DNA"/>
</dbReference>
<organism evidence="2 3">
    <name type="scientific">Dyella flagellata</name>
    <dbReference type="NCBI Taxonomy" id="1867833"/>
    <lineage>
        <taxon>Bacteria</taxon>
        <taxon>Pseudomonadati</taxon>
        <taxon>Pseudomonadota</taxon>
        <taxon>Gammaproteobacteria</taxon>
        <taxon>Lysobacterales</taxon>
        <taxon>Rhodanobacteraceae</taxon>
        <taxon>Dyella</taxon>
    </lineage>
</organism>
<dbReference type="PANTHER" id="PTHR38731">
    <property type="entry name" value="LIPL45-RELATED LIPOPROTEIN-RELATED"/>
    <property type="match status" value="1"/>
</dbReference>
<dbReference type="Pfam" id="PF01476">
    <property type="entry name" value="LysM"/>
    <property type="match status" value="1"/>
</dbReference>
<dbReference type="Proteomes" id="UP001156627">
    <property type="component" value="Unassembled WGS sequence"/>
</dbReference>
<reference evidence="3" key="1">
    <citation type="journal article" date="2019" name="Int. J. Syst. Evol. Microbiol.">
        <title>The Global Catalogue of Microorganisms (GCM) 10K type strain sequencing project: providing services to taxonomists for standard genome sequencing and annotation.</title>
        <authorList>
            <consortium name="The Broad Institute Genomics Platform"/>
            <consortium name="The Broad Institute Genome Sequencing Center for Infectious Disease"/>
            <person name="Wu L."/>
            <person name="Ma J."/>
        </authorList>
    </citation>
    <scope>NUCLEOTIDE SEQUENCE [LARGE SCALE GENOMIC DNA]</scope>
    <source>
        <strain evidence="3">NBRC 111981</strain>
    </source>
</reference>
<dbReference type="InterPro" id="IPR013783">
    <property type="entry name" value="Ig-like_fold"/>
</dbReference>
<dbReference type="Gene3D" id="2.60.120.1440">
    <property type="match status" value="1"/>
</dbReference>
<accession>A0ABQ5XGC4</accession>
<dbReference type="InterPro" id="IPR036779">
    <property type="entry name" value="LysM_dom_sf"/>
</dbReference>
<evidence type="ECO:0000313" key="2">
    <source>
        <dbReference type="EMBL" id="GLQ90749.1"/>
    </source>
</evidence>
<feature type="domain" description="LysM" evidence="1">
    <location>
        <begin position="28"/>
        <end position="75"/>
    </location>
</feature>
<evidence type="ECO:0000313" key="3">
    <source>
        <dbReference type="Proteomes" id="UP001156627"/>
    </source>
</evidence>
<keyword evidence="3" id="KW-1185">Reference proteome</keyword>
<sequence length="548" mass="59765">MHPTRNSWLPWLAALLLLVPPILFATDWTYRVRPQDNIWNLSGRYLKPDVPWQKLQEYNKVADPYHLPPGMTLRVPISWLRVQPASATVVAVMGGAHVQLAGQSQAENVTPGMTLGYGAHLSTDANASLSLQFADGSRVLMEENSALDLDQMSAYGRTGMVDTRLRLQHGRVTNTVTPMTGVGAHFSVETPGTISSVRGTHFRVTAEESQSRTEVLTGRVDVGGDHAHVLVPKEHGVAVNDGARPTQAQLLLPAPALHCPAQPISKLPFVLAWASLDGATRYRVQLASSNKFEALLLDHVTSAAQLNLPDVPDGDYAVRVRGIDGQKLEGEDAVCSLHMNAHPQPPLVMEPLPGGKVRDTRPSFHWTESLEASSYVWQLASDEQFAQPLASEAQLTGDNVRAPNALPYGHYYWRIATRDRHGKLGPFTEPMPFDLVPQPPAPEVGKPKASKSEVSLGWQAGTPGQRYRIQLDRHPDFAHPRIDQTLDQPTLQIKKPGSGTWYVRVQTLDTDGYAGPWGAVQKVRLGGCIACRIGAVAAGGGVVLWLLL</sequence>
<dbReference type="PROSITE" id="PS51782">
    <property type="entry name" value="LYSM"/>
    <property type="match status" value="1"/>
</dbReference>
<name>A0ABQ5XGC4_9GAMM</name>
<dbReference type="SUPFAM" id="SSF54106">
    <property type="entry name" value="LysM domain"/>
    <property type="match status" value="1"/>
</dbReference>
<protein>
    <recommendedName>
        <fullName evidence="1">LysM domain-containing protein</fullName>
    </recommendedName>
</protein>
<dbReference type="InterPro" id="IPR016930">
    <property type="entry name" value="UCP029644"/>
</dbReference>
<dbReference type="Gene3D" id="3.10.350.10">
    <property type="entry name" value="LysM domain"/>
    <property type="match status" value="1"/>
</dbReference>
<gene>
    <name evidence="2" type="ORF">GCM10007898_43250</name>
</gene>